<accession>A0A1F5ILS6</accession>
<dbReference type="EMBL" id="MFCL01000007">
    <property type="protein sequence ID" value="OGE17331.1"/>
    <property type="molecule type" value="Genomic_DNA"/>
</dbReference>
<proteinExistence type="predicted"/>
<evidence type="ECO:0000313" key="2">
    <source>
        <dbReference type="Proteomes" id="UP000178457"/>
    </source>
</evidence>
<protein>
    <submittedName>
        <fullName evidence="1">Uncharacterized protein</fullName>
    </submittedName>
</protein>
<name>A0A1F5ILS6_9BACT</name>
<reference evidence="1 2" key="1">
    <citation type="journal article" date="2016" name="Nat. Commun.">
        <title>Thousands of microbial genomes shed light on interconnected biogeochemical processes in an aquifer system.</title>
        <authorList>
            <person name="Anantharaman K."/>
            <person name="Brown C.T."/>
            <person name="Hug L.A."/>
            <person name="Sharon I."/>
            <person name="Castelle C.J."/>
            <person name="Probst A.J."/>
            <person name="Thomas B.C."/>
            <person name="Singh A."/>
            <person name="Wilkins M.J."/>
            <person name="Karaoz U."/>
            <person name="Brodie E.L."/>
            <person name="Williams K.H."/>
            <person name="Hubbard S.S."/>
            <person name="Banfield J.F."/>
        </authorList>
    </citation>
    <scope>NUCLEOTIDE SEQUENCE [LARGE SCALE GENOMIC DNA]</scope>
</reference>
<gene>
    <name evidence="1" type="ORF">A2858_03260</name>
</gene>
<sequence length="64" mass="7309">MQVSTIFSAIDCKFGGGFQKRGILRKRGLYLKYKTEETNINKKIKTPATGGILRKGNFFFFTNK</sequence>
<dbReference type="STRING" id="1797758.A2858_03260"/>
<dbReference type="AlphaFoldDB" id="A0A1F5ILS6"/>
<dbReference type="Proteomes" id="UP000178457">
    <property type="component" value="Unassembled WGS sequence"/>
</dbReference>
<organism evidence="1 2">
    <name type="scientific">Candidatus Daviesbacteria bacterium RIFCSPHIGHO2_01_FULL_36_37</name>
    <dbReference type="NCBI Taxonomy" id="1797758"/>
    <lineage>
        <taxon>Bacteria</taxon>
        <taxon>Candidatus Daviesiibacteriota</taxon>
    </lineage>
</organism>
<evidence type="ECO:0000313" key="1">
    <source>
        <dbReference type="EMBL" id="OGE17331.1"/>
    </source>
</evidence>
<comment type="caution">
    <text evidence="1">The sequence shown here is derived from an EMBL/GenBank/DDBJ whole genome shotgun (WGS) entry which is preliminary data.</text>
</comment>